<dbReference type="AlphaFoldDB" id="A0A4C1ZVC9"/>
<dbReference type="EMBL" id="BGZK01002130">
    <property type="protein sequence ID" value="GBP90979.1"/>
    <property type="molecule type" value="Genomic_DNA"/>
</dbReference>
<keyword evidence="2" id="KW-1185">Reference proteome</keyword>
<dbReference type="Proteomes" id="UP000299102">
    <property type="component" value="Unassembled WGS sequence"/>
</dbReference>
<reference evidence="1 2" key="1">
    <citation type="journal article" date="2019" name="Commun. Biol.">
        <title>The bagworm genome reveals a unique fibroin gene that provides high tensile strength.</title>
        <authorList>
            <person name="Kono N."/>
            <person name="Nakamura H."/>
            <person name="Ohtoshi R."/>
            <person name="Tomita M."/>
            <person name="Numata K."/>
            <person name="Arakawa K."/>
        </authorList>
    </citation>
    <scope>NUCLEOTIDE SEQUENCE [LARGE SCALE GENOMIC DNA]</scope>
</reference>
<evidence type="ECO:0000313" key="1">
    <source>
        <dbReference type="EMBL" id="GBP90979.1"/>
    </source>
</evidence>
<organism evidence="1 2">
    <name type="scientific">Eumeta variegata</name>
    <name type="common">Bagworm moth</name>
    <name type="synonym">Eumeta japonica</name>
    <dbReference type="NCBI Taxonomy" id="151549"/>
    <lineage>
        <taxon>Eukaryota</taxon>
        <taxon>Metazoa</taxon>
        <taxon>Ecdysozoa</taxon>
        <taxon>Arthropoda</taxon>
        <taxon>Hexapoda</taxon>
        <taxon>Insecta</taxon>
        <taxon>Pterygota</taxon>
        <taxon>Neoptera</taxon>
        <taxon>Endopterygota</taxon>
        <taxon>Lepidoptera</taxon>
        <taxon>Glossata</taxon>
        <taxon>Ditrysia</taxon>
        <taxon>Tineoidea</taxon>
        <taxon>Psychidae</taxon>
        <taxon>Oiketicinae</taxon>
        <taxon>Eumeta</taxon>
    </lineage>
</organism>
<protein>
    <submittedName>
        <fullName evidence="1">Uncharacterized protein</fullName>
    </submittedName>
</protein>
<evidence type="ECO:0000313" key="2">
    <source>
        <dbReference type="Proteomes" id="UP000299102"/>
    </source>
</evidence>
<accession>A0A4C1ZVC9</accession>
<name>A0A4C1ZVC9_EUMVA</name>
<proteinExistence type="predicted"/>
<gene>
    <name evidence="1" type="ORF">EVAR_90628_1</name>
</gene>
<comment type="caution">
    <text evidence="1">The sequence shown here is derived from an EMBL/GenBank/DDBJ whole genome shotgun (WGS) entry which is preliminary data.</text>
</comment>
<sequence>MSGAYYVDRFPSLRRRLRVHRRRHYRSATRLRSVEETWARSATAPDRSPRASRRPRVIRGIHPTPLVTIGALVEFSEAVRYERLICPRVRSDPSQDCL</sequence>